<dbReference type="EMBL" id="KR052143">
    <property type="protein sequence ID" value="ALA11993.1"/>
    <property type="molecule type" value="Genomic_DNA"/>
</dbReference>
<dbReference type="KEGG" id="vg:29057854"/>
<name>A0A172EK18_9CAUD</name>
<protein>
    <submittedName>
        <fullName evidence="1">Uncharacterized protein</fullName>
    </submittedName>
</protein>
<dbReference type="GeneID" id="29057854"/>
<dbReference type="OrthoDB" id="18142at10239"/>
<dbReference type="Proteomes" id="UP000202445">
    <property type="component" value="Segment"/>
</dbReference>
<gene>
    <name evidence="1" type="ORF">vB_PaeM_MAG1_013</name>
</gene>
<evidence type="ECO:0000313" key="1">
    <source>
        <dbReference type="EMBL" id="ALA11993.1"/>
    </source>
</evidence>
<organism evidence="1 2">
    <name type="scientific">Pseudomonas phage vB_PaeM_MAG1</name>
    <dbReference type="NCBI Taxonomy" id="1639815"/>
    <lineage>
        <taxon>Viruses</taxon>
        <taxon>Duplodnaviria</taxon>
        <taxon>Heunggongvirae</taxon>
        <taxon>Uroviricota</taxon>
        <taxon>Caudoviricetes</taxon>
        <taxon>Vandenendeviridae</taxon>
        <taxon>Skurskavirinae</taxon>
        <taxon>Pakpunavirus</taxon>
        <taxon>Pakpunavirus MAG1</taxon>
    </lineage>
</organism>
<keyword evidence="2" id="KW-1185">Reference proteome</keyword>
<evidence type="ECO:0000313" key="2">
    <source>
        <dbReference type="Proteomes" id="UP000202445"/>
    </source>
</evidence>
<sequence>MKLSEIFQKGLNYAIEYGMPWYMCIRLREIHLFPSPVEMAVNSVMMSAGISSTPEGCAYAGVDDYFEESGLAAAYKMNNQEMPEYGHSSYAMWVQFWFFVIFDLARKRAVECITSVEQPANNVI</sequence>
<proteinExistence type="predicted"/>
<accession>A0A172EK18</accession>
<reference evidence="1 2" key="1">
    <citation type="submission" date="2015-04" db="EMBL/GenBank/DDBJ databases">
        <title>Analysis of the newly isolated bacteriophage vB-PaeM_MAG1 which is able to infect clinical Pseudomonas aeruginosa isolates.</title>
        <authorList>
            <person name="Kwiatek M."/>
            <person name="Parasion S."/>
            <person name="Miziak L."/>
            <person name="Gryko R."/>
            <person name="Lobocka M.B."/>
        </authorList>
    </citation>
    <scope>NUCLEOTIDE SEQUENCE [LARGE SCALE GENOMIC DNA]</scope>
</reference>
<dbReference type="RefSeq" id="YP_009287309.1">
    <property type="nucleotide sequence ID" value="NC_031073.1"/>
</dbReference>